<gene>
    <name evidence="1" type="ORF">SAMN05661093_10600</name>
</gene>
<evidence type="ECO:0000313" key="1">
    <source>
        <dbReference type="EMBL" id="SMD27008.1"/>
    </source>
</evidence>
<keyword evidence="2" id="KW-1185">Reference proteome</keyword>
<evidence type="ECO:0000313" key="2">
    <source>
        <dbReference type="Proteomes" id="UP000192674"/>
    </source>
</evidence>
<dbReference type="RefSeq" id="WP_084434631.1">
    <property type="nucleotide sequence ID" value="NZ_FWXV01000019.1"/>
</dbReference>
<organism evidence="1 2">
    <name type="scientific">Kibdelosporangium aridum</name>
    <dbReference type="NCBI Taxonomy" id="2030"/>
    <lineage>
        <taxon>Bacteria</taxon>
        <taxon>Bacillati</taxon>
        <taxon>Actinomycetota</taxon>
        <taxon>Actinomycetes</taxon>
        <taxon>Pseudonocardiales</taxon>
        <taxon>Pseudonocardiaceae</taxon>
        <taxon>Kibdelosporangium</taxon>
    </lineage>
</organism>
<dbReference type="OrthoDB" id="3621338at2"/>
<proteinExistence type="predicted"/>
<dbReference type="Proteomes" id="UP000192674">
    <property type="component" value="Unassembled WGS sequence"/>
</dbReference>
<reference evidence="1 2" key="1">
    <citation type="submission" date="2017-04" db="EMBL/GenBank/DDBJ databases">
        <authorList>
            <person name="Afonso C.L."/>
            <person name="Miller P.J."/>
            <person name="Scott M.A."/>
            <person name="Spackman E."/>
            <person name="Goraichik I."/>
            <person name="Dimitrov K.M."/>
            <person name="Suarez D.L."/>
            <person name="Swayne D.E."/>
        </authorList>
    </citation>
    <scope>NUCLEOTIDE SEQUENCE [LARGE SCALE GENOMIC DNA]</scope>
    <source>
        <strain evidence="1 2">DSM 43828</strain>
    </source>
</reference>
<accession>A0A1W2FZG1</accession>
<dbReference type="EMBL" id="FWXV01000019">
    <property type="protein sequence ID" value="SMD27008.1"/>
    <property type="molecule type" value="Genomic_DNA"/>
</dbReference>
<sequence length="165" mass="18242">MLIPFITGLFALAGVSLGVFLEPVKAKVAARTRLREDRALRCAELVEAAAEAREAVKWLLRTIREDKTPMPATAEMITETEQRYWSARNDLKKALLLIRLTGPDELIASAEAVSDADRAVRGLWFGLPPAERRSHSPEAYQALPASSQALKEFTALARRLTTSAR</sequence>
<protein>
    <submittedName>
        <fullName evidence="1">Uncharacterized protein</fullName>
    </submittedName>
</protein>
<dbReference type="AlphaFoldDB" id="A0A1W2FZG1"/>
<name>A0A1W2FZG1_KIBAR</name>